<feature type="binding site" evidence="9">
    <location>
        <position position="190"/>
    </location>
    <ligand>
        <name>substrate</name>
    </ligand>
</feature>
<evidence type="ECO:0000256" key="4">
    <source>
        <dbReference type="ARBA" id="ARBA00022833"/>
    </source>
</evidence>
<comment type="catalytic activity">
    <reaction evidence="7">
        <text>adenosine + H2O + H(+) = inosine + NH4(+)</text>
        <dbReference type="Rhea" id="RHEA:24408"/>
        <dbReference type="ChEBI" id="CHEBI:15377"/>
        <dbReference type="ChEBI" id="CHEBI:15378"/>
        <dbReference type="ChEBI" id="CHEBI:16335"/>
        <dbReference type="ChEBI" id="CHEBI:17596"/>
        <dbReference type="ChEBI" id="CHEBI:28938"/>
        <dbReference type="EC" id="3.5.4.4"/>
    </reaction>
    <physiologicalReaction direction="left-to-right" evidence="7">
        <dbReference type="Rhea" id="RHEA:24409"/>
    </physiologicalReaction>
</comment>
<evidence type="ECO:0000313" key="11">
    <source>
        <dbReference type="EMBL" id="MFD0926908.1"/>
    </source>
</evidence>
<keyword evidence="4 9" id="KW-0862">Zinc</keyword>
<sequence>MSATPSSRNRPVAFDHASVILAPKVLLHDHLDGGLRPQTVLELARESGYDELPADDVEGLARWFRESADSGSLVRYLETFTHTVAVMQTAPALRRVAGECAEDLAADGVVYAEIRFAPEQHLTDGLSLDEVVEAVLEGFVEGAEAAAAVGKPIEVRCLVTAMRHAARSREIAELAVRFRDRGVVGFDIAGAEAGHPPSRHLDAFEYMRANNAPFTIHAGEAFGLPSIHEAISFCGADRLGHGVRVMDDIELPSGTGAADRVVTGASLGRVANYVRDKRIPLEMCPSSNVQTGAVASIAEHPFNVLARLRFRVTVNTDNRLMSDTTMSKEFGVLADQFGYGWADFERFTVNAMKSAFIHFDERLRLIDEVIKPGYAVLIG</sequence>
<dbReference type="NCBIfam" id="NF006847">
    <property type="entry name" value="PRK09358.1-2"/>
    <property type="match status" value="1"/>
</dbReference>
<keyword evidence="2 9" id="KW-0479">Metal-binding</keyword>
<dbReference type="GO" id="GO:0016787">
    <property type="term" value="F:hydrolase activity"/>
    <property type="evidence" value="ECO:0007669"/>
    <property type="project" value="UniProtKB-KW"/>
</dbReference>
<evidence type="ECO:0000256" key="3">
    <source>
        <dbReference type="ARBA" id="ARBA00022801"/>
    </source>
</evidence>
<dbReference type="InterPro" id="IPR006330">
    <property type="entry name" value="Ado/ade_deaminase"/>
</dbReference>
<evidence type="ECO:0000256" key="8">
    <source>
        <dbReference type="ARBA" id="ARBA00049213"/>
    </source>
</evidence>
<feature type="binding site" evidence="9">
    <location>
        <position position="28"/>
    </location>
    <ligand>
        <name>Zn(2+)</name>
        <dbReference type="ChEBI" id="CHEBI:29105"/>
        <note>catalytic</note>
    </ligand>
</feature>
<keyword evidence="12" id="KW-1185">Reference proteome</keyword>
<dbReference type="RefSeq" id="WP_253645255.1">
    <property type="nucleotide sequence ID" value="NZ_BAAAMO010000002.1"/>
</dbReference>
<feature type="site" description="Important for catalytic activity" evidence="9">
    <location>
        <position position="241"/>
    </location>
</feature>
<dbReference type="InterPro" id="IPR001365">
    <property type="entry name" value="A_deaminase_dom"/>
</dbReference>
<proteinExistence type="inferred from homology"/>
<feature type="binding site" evidence="9">
    <location>
        <position position="217"/>
    </location>
    <ligand>
        <name>Zn(2+)</name>
        <dbReference type="ChEBI" id="CHEBI:29105"/>
        <note>catalytic</note>
    </ligand>
</feature>
<evidence type="ECO:0000313" key="12">
    <source>
        <dbReference type="Proteomes" id="UP001597068"/>
    </source>
</evidence>
<keyword evidence="5 9" id="KW-0546">Nucleotide metabolism</keyword>
<dbReference type="HAMAP" id="MF_00540">
    <property type="entry name" value="A_deaminase"/>
    <property type="match status" value="1"/>
</dbReference>
<dbReference type="Pfam" id="PF00962">
    <property type="entry name" value="A_deaminase"/>
    <property type="match status" value="1"/>
</dbReference>
<dbReference type="PANTHER" id="PTHR11409:SF43">
    <property type="entry name" value="ADENOSINE DEAMINASE"/>
    <property type="match status" value="1"/>
</dbReference>
<dbReference type="InterPro" id="IPR032466">
    <property type="entry name" value="Metal_Hydrolase"/>
</dbReference>
<dbReference type="Gene3D" id="3.20.20.140">
    <property type="entry name" value="Metal-dependent hydrolases"/>
    <property type="match status" value="1"/>
</dbReference>
<comment type="similarity">
    <text evidence="9">Belongs to the metallo-dependent hydrolases superfamily. Adenosine and AMP deaminases family. Adenosine deaminase subfamily.</text>
</comment>
<comment type="function">
    <text evidence="9">Catalyzes the hydrolytic deamination of adenosine and 2-deoxyadenosine.</text>
</comment>
<keyword evidence="3 9" id="KW-0378">Hydrolase</keyword>
<accession>A0ABW3G9S4</accession>
<comment type="caution">
    <text evidence="9">Lacks conserved residue(s) required for the propagation of feature annotation.</text>
</comment>
<feature type="binding site" evidence="9">
    <location>
        <position position="32"/>
    </location>
    <ligand>
        <name>substrate</name>
    </ligand>
</feature>
<evidence type="ECO:0000256" key="6">
    <source>
        <dbReference type="ARBA" id="ARBA00031852"/>
    </source>
</evidence>
<dbReference type="InterPro" id="IPR028893">
    <property type="entry name" value="A_deaminase"/>
</dbReference>
<comment type="cofactor">
    <cofactor evidence="9">
        <name>Zn(2+)</name>
        <dbReference type="ChEBI" id="CHEBI:29105"/>
    </cofactor>
    <text evidence="9">Binds 1 zinc ion per subunit.</text>
</comment>
<comment type="caution">
    <text evidence="11">The sequence shown here is derived from an EMBL/GenBank/DDBJ whole genome shotgun (WGS) entry which is preliminary data.</text>
</comment>
<evidence type="ECO:0000256" key="2">
    <source>
        <dbReference type="ARBA" id="ARBA00022723"/>
    </source>
</evidence>
<feature type="domain" description="Adenosine deaminase" evidence="10">
    <location>
        <begin position="23"/>
        <end position="371"/>
    </location>
</feature>
<name>A0ABW3G9S4_9NOCA</name>
<comment type="catalytic activity">
    <reaction evidence="8">
        <text>2'-deoxyadenosine + H2O + H(+) = 2'-deoxyinosine + NH4(+)</text>
        <dbReference type="Rhea" id="RHEA:28190"/>
        <dbReference type="ChEBI" id="CHEBI:15377"/>
        <dbReference type="ChEBI" id="CHEBI:15378"/>
        <dbReference type="ChEBI" id="CHEBI:17256"/>
        <dbReference type="ChEBI" id="CHEBI:28938"/>
        <dbReference type="ChEBI" id="CHEBI:28997"/>
        <dbReference type="EC" id="3.5.4.4"/>
    </reaction>
    <physiologicalReaction direction="left-to-right" evidence="8">
        <dbReference type="Rhea" id="RHEA:28191"/>
    </physiologicalReaction>
</comment>
<feature type="active site" description="Proton donor" evidence="9">
    <location>
        <position position="220"/>
    </location>
</feature>
<reference evidence="12" key="1">
    <citation type="journal article" date="2019" name="Int. J. Syst. Evol. Microbiol.">
        <title>The Global Catalogue of Microorganisms (GCM) 10K type strain sequencing project: providing services to taxonomists for standard genome sequencing and annotation.</title>
        <authorList>
            <consortium name="The Broad Institute Genomics Platform"/>
            <consortium name="The Broad Institute Genome Sequencing Center for Infectious Disease"/>
            <person name="Wu L."/>
            <person name="Ma J."/>
        </authorList>
    </citation>
    <scope>NUCLEOTIDE SEQUENCE [LARGE SCALE GENOMIC DNA]</scope>
    <source>
        <strain evidence="12">CCUG 50873</strain>
    </source>
</reference>
<evidence type="ECO:0000256" key="7">
    <source>
        <dbReference type="ARBA" id="ARBA00047989"/>
    </source>
</evidence>
<evidence type="ECO:0000259" key="10">
    <source>
        <dbReference type="Pfam" id="PF00962"/>
    </source>
</evidence>
<evidence type="ECO:0000256" key="5">
    <source>
        <dbReference type="ARBA" id="ARBA00023080"/>
    </source>
</evidence>
<feature type="binding site" evidence="9">
    <location>
        <position position="30"/>
    </location>
    <ligand>
        <name>substrate</name>
    </ligand>
</feature>
<evidence type="ECO:0000256" key="9">
    <source>
        <dbReference type="HAMAP-Rule" id="MF_00540"/>
    </source>
</evidence>
<protein>
    <recommendedName>
        <fullName evidence="1 9">Adenosine deaminase</fullName>
        <ecNumber evidence="1 9">3.5.4.4</ecNumber>
    </recommendedName>
    <alternativeName>
        <fullName evidence="6 9">Adenosine aminohydrolase</fullName>
    </alternativeName>
</protein>
<organism evidence="11 12">
    <name type="scientific">Williamsia deligens</name>
    <dbReference type="NCBI Taxonomy" id="321325"/>
    <lineage>
        <taxon>Bacteria</taxon>
        <taxon>Bacillati</taxon>
        <taxon>Actinomycetota</taxon>
        <taxon>Actinomycetes</taxon>
        <taxon>Mycobacteriales</taxon>
        <taxon>Nocardiaceae</taxon>
        <taxon>Williamsia</taxon>
    </lineage>
</organism>
<dbReference type="SUPFAM" id="SSF51556">
    <property type="entry name" value="Metallo-dependent hydrolases"/>
    <property type="match status" value="1"/>
</dbReference>
<dbReference type="EMBL" id="JBHTIL010000001">
    <property type="protein sequence ID" value="MFD0926908.1"/>
    <property type="molecule type" value="Genomic_DNA"/>
</dbReference>
<dbReference type="Proteomes" id="UP001597068">
    <property type="component" value="Unassembled WGS sequence"/>
</dbReference>
<feature type="binding site" evidence="9">
    <location>
        <position position="317"/>
    </location>
    <ligand>
        <name>Zn(2+)</name>
        <dbReference type="ChEBI" id="CHEBI:29105"/>
        <note>catalytic</note>
    </ligand>
</feature>
<gene>
    <name evidence="9" type="primary">add</name>
    <name evidence="11" type="ORF">ACFQ04_14300</name>
</gene>
<dbReference type="EC" id="3.5.4.4" evidence="1 9"/>
<feature type="binding site" evidence="9">
    <location>
        <position position="30"/>
    </location>
    <ligand>
        <name>Zn(2+)</name>
        <dbReference type="ChEBI" id="CHEBI:29105"/>
        <note>catalytic</note>
    </ligand>
</feature>
<dbReference type="PANTHER" id="PTHR11409">
    <property type="entry name" value="ADENOSINE DEAMINASE"/>
    <property type="match status" value="1"/>
</dbReference>
<evidence type="ECO:0000256" key="1">
    <source>
        <dbReference type="ARBA" id="ARBA00012784"/>
    </source>
</evidence>